<feature type="transmembrane region" description="Helical" evidence="1">
    <location>
        <begin position="434"/>
        <end position="455"/>
    </location>
</feature>
<dbReference type="InterPro" id="IPR011642">
    <property type="entry name" value="Gate_dom"/>
</dbReference>
<feature type="transmembrane region" description="Helical" evidence="1">
    <location>
        <begin position="401"/>
        <end position="422"/>
    </location>
</feature>
<keyword evidence="1" id="KW-0812">Transmembrane</keyword>
<comment type="caution">
    <text evidence="3">The sequence shown here is derived from an EMBL/GenBank/DDBJ whole genome shotgun (WGS) entry which is preliminary data.</text>
</comment>
<keyword evidence="1" id="KW-0472">Membrane</keyword>
<feature type="transmembrane region" description="Helical" evidence="1">
    <location>
        <begin position="59"/>
        <end position="81"/>
    </location>
</feature>
<protein>
    <submittedName>
        <fullName evidence="3">Nucleoside recognition</fullName>
    </submittedName>
</protein>
<organism evidence="3 4">
    <name type="scientific">Clostridium colicanis DSM 13634</name>
    <dbReference type="NCBI Taxonomy" id="1121305"/>
    <lineage>
        <taxon>Bacteria</taxon>
        <taxon>Bacillati</taxon>
        <taxon>Bacillota</taxon>
        <taxon>Clostridia</taxon>
        <taxon>Eubacteriales</taxon>
        <taxon>Clostridiaceae</taxon>
        <taxon>Clostridium</taxon>
    </lineage>
</organism>
<reference evidence="3 4" key="1">
    <citation type="submission" date="2016-02" db="EMBL/GenBank/DDBJ databases">
        <title>Genome sequence of Clostridium colicanis DSM 13634.</title>
        <authorList>
            <person name="Poehlein A."/>
            <person name="Daniel R."/>
        </authorList>
    </citation>
    <scope>NUCLEOTIDE SEQUENCE [LARGE SCALE GENOMIC DNA]</scope>
    <source>
        <strain evidence="3 4">DSM 13634</strain>
    </source>
</reference>
<feature type="domain" description="Nucleoside transporter/FeoB GTPase Gate" evidence="2">
    <location>
        <begin position="142"/>
        <end position="237"/>
    </location>
</feature>
<evidence type="ECO:0000313" key="4">
    <source>
        <dbReference type="Proteomes" id="UP000075374"/>
    </source>
</evidence>
<feature type="transmembrane region" description="Helical" evidence="1">
    <location>
        <begin position="216"/>
        <end position="235"/>
    </location>
</feature>
<dbReference type="STRING" id="1121305.CLCOL_00580"/>
<feature type="transmembrane region" description="Helical" evidence="1">
    <location>
        <begin position="247"/>
        <end position="266"/>
    </location>
</feature>
<evidence type="ECO:0000256" key="1">
    <source>
        <dbReference type="SAM" id="Phobius"/>
    </source>
</evidence>
<sequence>MIETTNKKENKYSLKSYFKFLIPSFIGILLFMTPIRLDKEITIPVAFFSQNIQIFLEDYLPLIMMILIIISSFITIITKIFKPKFITNNDYLKNLFDITPAWFLTRILGMIFVISTFFKIGSEIIYSEDTGGLLLYSLLPILFAVFLFAGLFLPLILDFGLLEFFGTLLTKFMRPVFNLPGRSSVDCIASWLGDGTIGVLLTSKQYEDGYYSAREAAVIGTSFSAVSITFSLVVISQVRLGHMFIPFYLTVTLSGIIAAFIVPRIPPLSKKPDTYYNNNKKAASELIPNGYSAFSWGLSQAIERADKNNDIKKFFLDGIKNVFDMWFGVTPVVMALGTLALMFAEYTPIFNLLGMPFIPLLKVLRVPEAASAASTLVVGFADMFLPSVIAAGTIKSELTRFIVACISVTQLIYMSEVGGLLIGSKIPVDLKDLFILFIERTLITLPIITLIAHFLF</sequence>
<feature type="transmembrane region" description="Helical" evidence="1">
    <location>
        <begin position="101"/>
        <end position="121"/>
    </location>
</feature>
<keyword evidence="4" id="KW-1185">Reference proteome</keyword>
<accession>A0A151ARB5</accession>
<gene>
    <name evidence="3" type="ORF">CLCOL_00580</name>
</gene>
<feature type="transmembrane region" description="Helical" evidence="1">
    <location>
        <begin position="20"/>
        <end position="38"/>
    </location>
</feature>
<dbReference type="PATRIC" id="fig|1121305.3.peg.60"/>
<dbReference type="AlphaFoldDB" id="A0A151ARB5"/>
<keyword evidence="1" id="KW-1133">Transmembrane helix</keyword>
<evidence type="ECO:0000313" key="3">
    <source>
        <dbReference type="EMBL" id="KYH30120.1"/>
    </source>
</evidence>
<proteinExistence type="predicted"/>
<dbReference type="Proteomes" id="UP000075374">
    <property type="component" value="Unassembled WGS sequence"/>
</dbReference>
<feature type="transmembrane region" description="Helical" evidence="1">
    <location>
        <begin position="369"/>
        <end position="389"/>
    </location>
</feature>
<dbReference type="EMBL" id="LTBB01000001">
    <property type="protein sequence ID" value="KYH30120.1"/>
    <property type="molecule type" value="Genomic_DNA"/>
</dbReference>
<dbReference type="Pfam" id="PF07670">
    <property type="entry name" value="Gate"/>
    <property type="match status" value="1"/>
</dbReference>
<dbReference type="RefSeq" id="WP_082787789.1">
    <property type="nucleotide sequence ID" value="NZ_LTBB01000001.1"/>
</dbReference>
<name>A0A151ARB5_9CLOT</name>
<feature type="transmembrane region" description="Helical" evidence="1">
    <location>
        <begin position="323"/>
        <end position="349"/>
    </location>
</feature>
<evidence type="ECO:0000259" key="2">
    <source>
        <dbReference type="Pfam" id="PF07670"/>
    </source>
</evidence>
<feature type="transmembrane region" description="Helical" evidence="1">
    <location>
        <begin position="133"/>
        <end position="157"/>
    </location>
</feature>